<keyword evidence="5 9" id="KW-0547">Nucleotide-binding</keyword>
<keyword evidence="3 9" id="KW-0028">Amino-acid biosynthesis</keyword>
<dbReference type="PANTHER" id="PTHR23342">
    <property type="entry name" value="N-ACETYLGLUTAMATE SYNTHASE"/>
    <property type="match status" value="1"/>
</dbReference>
<dbReference type="GO" id="GO:0042450">
    <property type="term" value="P:L-arginine biosynthetic process via ornithine"/>
    <property type="evidence" value="ECO:0007669"/>
    <property type="project" value="UniProtKB-UniRule"/>
</dbReference>
<proteinExistence type="inferred from homology"/>
<feature type="binding site" evidence="9">
    <location>
        <position position="185"/>
    </location>
    <ligand>
        <name>substrate</name>
    </ligand>
</feature>
<evidence type="ECO:0000256" key="5">
    <source>
        <dbReference type="ARBA" id="ARBA00022741"/>
    </source>
</evidence>
<evidence type="ECO:0000256" key="6">
    <source>
        <dbReference type="ARBA" id="ARBA00022777"/>
    </source>
</evidence>
<evidence type="ECO:0000256" key="3">
    <source>
        <dbReference type="ARBA" id="ARBA00022605"/>
    </source>
</evidence>
<dbReference type="RefSeq" id="WP_008817092.1">
    <property type="nucleotide sequence ID" value="NZ_AP025565.1"/>
</dbReference>
<dbReference type="PANTHER" id="PTHR23342:SF0">
    <property type="entry name" value="N-ACETYLGLUTAMATE SYNTHASE, MITOCHONDRIAL"/>
    <property type="match status" value="1"/>
</dbReference>
<comment type="pathway">
    <text evidence="1 9">Amino-acid biosynthesis; L-arginine biosynthesis; N(2)-acetyl-L-ornithine from L-glutamate: step 2/4.</text>
</comment>
<dbReference type="InterPro" id="IPR041727">
    <property type="entry name" value="NAGK-C"/>
</dbReference>
<evidence type="ECO:0000256" key="2">
    <source>
        <dbReference type="ARBA" id="ARBA00022571"/>
    </source>
</evidence>
<dbReference type="AlphaFoldDB" id="A0A223MJ50"/>
<keyword evidence="6 9" id="KW-0418">Kinase</keyword>
<comment type="similarity">
    <text evidence="9">Belongs to the acetylglutamate kinase family. ArgB subfamily.</text>
</comment>
<dbReference type="InterPro" id="IPR036393">
    <property type="entry name" value="AceGlu_kinase-like_sf"/>
</dbReference>
<evidence type="ECO:0000256" key="7">
    <source>
        <dbReference type="ARBA" id="ARBA00022840"/>
    </source>
</evidence>
<dbReference type="Pfam" id="PF00696">
    <property type="entry name" value="AA_kinase"/>
    <property type="match status" value="1"/>
</dbReference>
<evidence type="ECO:0000256" key="1">
    <source>
        <dbReference type="ARBA" id="ARBA00004828"/>
    </source>
</evidence>
<protein>
    <recommendedName>
        <fullName evidence="9">Acetylglutamate kinase</fullName>
        <ecNumber evidence="9">2.7.2.8</ecNumber>
    </recommendedName>
    <alternativeName>
        <fullName evidence="9">N-acetyl-L-glutamate 5-phosphotransferase</fullName>
    </alternativeName>
    <alternativeName>
        <fullName evidence="9">NAG kinase</fullName>
        <shortName evidence="9">NAGK</shortName>
    </alternativeName>
</protein>
<name>A0A223MJ50_CLOIN</name>
<dbReference type="NCBIfam" id="TIGR00761">
    <property type="entry name" value="argB"/>
    <property type="match status" value="1"/>
</dbReference>
<dbReference type="InterPro" id="IPR004662">
    <property type="entry name" value="AcgluKinase_fam"/>
</dbReference>
<sequence>MSTLKIDAIQKATILSKALPYIQKYNGKIVVIKYGGNAMKNETLKQNVMTDIVLLSEIGVHVVLVHGGGPEINGMLHKVGKQSRFVAGLRYTDEETMDVVQMVLAGKTNKDLVSLINQKGARAVGISGMDANCIQARQYTVDEGDLGYVGEIEEIHEELILDIIEKGYIPVVASVGCDAAGHAYNINADTAAASIAAKLHAENMILVSDIPGLLRNPEDEGSLIPRATLSEIEELKKDGVISGGMIPKVDCLVTAVQGSVQRAVIIDGRVPHSILIEMFSEEGIGTLVEE</sequence>
<accession>A0A223MJ50</accession>
<feature type="binding site" evidence="9">
    <location>
        <position position="90"/>
    </location>
    <ligand>
        <name>substrate</name>
    </ligand>
</feature>
<dbReference type="FunFam" id="3.40.1160.10:FF:000004">
    <property type="entry name" value="Acetylglutamate kinase"/>
    <property type="match status" value="1"/>
</dbReference>
<dbReference type="PIRSF" id="PIRSF000728">
    <property type="entry name" value="NAGK"/>
    <property type="match status" value="1"/>
</dbReference>
<keyword evidence="2 9" id="KW-0055">Arginine biosynthesis</keyword>
<dbReference type="Proteomes" id="UP001203972">
    <property type="component" value="Unassembled WGS sequence"/>
</dbReference>
<comment type="function">
    <text evidence="9">Catalyzes the ATP-dependent phosphorylation of N-acetyl-L-glutamate.</text>
</comment>
<dbReference type="Gene3D" id="3.40.1160.10">
    <property type="entry name" value="Acetylglutamate kinase-like"/>
    <property type="match status" value="1"/>
</dbReference>
<evidence type="ECO:0000313" key="12">
    <source>
        <dbReference type="Proteomes" id="UP001203972"/>
    </source>
</evidence>
<keyword evidence="7 9" id="KW-0067">ATP-binding</keyword>
<dbReference type="EC" id="2.7.2.8" evidence="9"/>
<dbReference type="GO" id="GO:0005524">
    <property type="term" value="F:ATP binding"/>
    <property type="evidence" value="ECO:0007669"/>
    <property type="project" value="UniProtKB-UniRule"/>
</dbReference>
<evidence type="ECO:0000256" key="9">
    <source>
        <dbReference type="HAMAP-Rule" id="MF_00082"/>
    </source>
</evidence>
<dbReference type="InterPro" id="IPR037528">
    <property type="entry name" value="ArgB"/>
</dbReference>
<reference evidence="11" key="1">
    <citation type="journal article" date="2022" name="Clin. Infect. Dis.">
        <title>Association between Clostridium innocuum and antibiotic-associated diarrhea in adults and children: A cross-sectional study and comparative genomics analysis.</title>
        <authorList>
            <person name="Cherny K.E."/>
            <person name="Muscat E.B."/>
            <person name="Balaji A."/>
            <person name="Mukherjee J."/>
            <person name="Ozer E.A."/>
            <person name="Angarone M.P."/>
            <person name="Hauser A.R."/>
            <person name="Sichel J.S."/>
            <person name="Amponsah E."/>
            <person name="Kociolek L.K."/>
        </authorList>
    </citation>
    <scope>NUCLEOTIDE SEQUENCE</scope>
    <source>
        <strain evidence="11">NU1-AC-029v</strain>
    </source>
</reference>
<comment type="catalytic activity">
    <reaction evidence="8 9">
        <text>N-acetyl-L-glutamate + ATP = N-acetyl-L-glutamyl 5-phosphate + ADP</text>
        <dbReference type="Rhea" id="RHEA:14629"/>
        <dbReference type="ChEBI" id="CHEBI:30616"/>
        <dbReference type="ChEBI" id="CHEBI:44337"/>
        <dbReference type="ChEBI" id="CHEBI:57936"/>
        <dbReference type="ChEBI" id="CHEBI:456216"/>
        <dbReference type="EC" id="2.7.2.8"/>
    </reaction>
</comment>
<feature type="site" description="Transition state stabilizer" evidence="9">
    <location>
        <position position="248"/>
    </location>
</feature>
<evidence type="ECO:0000256" key="4">
    <source>
        <dbReference type="ARBA" id="ARBA00022679"/>
    </source>
</evidence>
<feature type="domain" description="Aspartate/glutamate/uridylate kinase" evidence="10">
    <location>
        <begin position="28"/>
        <end position="267"/>
    </location>
</feature>
<dbReference type="InterPro" id="IPR001057">
    <property type="entry name" value="Glu/AcGlu_kinase"/>
</dbReference>
<dbReference type="CDD" id="cd04250">
    <property type="entry name" value="AAK_NAGK-C"/>
    <property type="match status" value="1"/>
</dbReference>
<keyword evidence="4 9" id="KW-0808">Transferase</keyword>
<dbReference type="GO" id="GO:0003991">
    <property type="term" value="F:acetylglutamate kinase activity"/>
    <property type="evidence" value="ECO:0007669"/>
    <property type="project" value="UniProtKB-UniRule"/>
</dbReference>
<gene>
    <name evidence="9 11" type="primary">argB</name>
    <name evidence="11" type="ORF">MKC95_10750</name>
</gene>
<comment type="subcellular location">
    <subcellularLocation>
        <location evidence="9">Cytoplasm</location>
    </subcellularLocation>
</comment>
<evidence type="ECO:0000256" key="8">
    <source>
        <dbReference type="ARBA" id="ARBA00048141"/>
    </source>
</evidence>
<dbReference type="GO" id="GO:0005737">
    <property type="term" value="C:cytoplasm"/>
    <property type="evidence" value="ECO:0007669"/>
    <property type="project" value="UniProtKB-SubCell"/>
</dbReference>
<keyword evidence="9" id="KW-0963">Cytoplasm</keyword>
<dbReference type="PRINTS" id="PR00474">
    <property type="entry name" value="GLU5KINASE"/>
</dbReference>
<organism evidence="11 12">
    <name type="scientific">Clostridium innocuum</name>
    <dbReference type="NCBI Taxonomy" id="1522"/>
    <lineage>
        <taxon>Bacteria</taxon>
        <taxon>Bacillati</taxon>
        <taxon>Bacillota</taxon>
        <taxon>Clostridia</taxon>
        <taxon>Eubacteriales</taxon>
        <taxon>Clostridiaceae</taxon>
        <taxon>Clostridium</taxon>
    </lineage>
</organism>
<evidence type="ECO:0000313" key="11">
    <source>
        <dbReference type="EMBL" id="MCR0233243.1"/>
    </source>
</evidence>
<dbReference type="EMBL" id="JAKTMA010000017">
    <property type="protein sequence ID" value="MCR0233243.1"/>
    <property type="molecule type" value="Genomic_DNA"/>
</dbReference>
<evidence type="ECO:0000259" key="10">
    <source>
        <dbReference type="Pfam" id="PF00696"/>
    </source>
</evidence>
<dbReference type="HAMAP" id="MF_00082">
    <property type="entry name" value="ArgB"/>
    <property type="match status" value="1"/>
</dbReference>
<comment type="caution">
    <text evidence="11">The sequence shown here is derived from an EMBL/GenBank/DDBJ whole genome shotgun (WGS) entry which is preliminary data.</text>
</comment>
<dbReference type="InterPro" id="IPR001048">
    <property type="entry name" value="Asp/Glu/Uridylate_kinase"/>
</dbReference>
<dbReference type="SUPFAM" id="SSF53633">
    <property type="entry name" value="Carbamate kinase-like"/>
    <property type="match status" value="1"/>
</dbReference>
<feature type="site" description="Transition state stabilizer" evidence="9">
    <location>
        <position position="33"/>
    </location>
</feature>
<feature type="binding site" evidence="9">
    <location>
        <begin position="68"/>
        <end position="69"/>
    </location>
    <ligand>
        <name>substrate</name>
    </ligand>
</feature>